<evidence type="ECO:0000313" key="2">
    <source>
        <dbReference type="Proteomes" id="UP000075230"/>
    </source>
</evidence>
<reference evidence="1 2" key="1">
    <citation type="journal article" date="2016" name="DNA Res.">
        <title>Genome sequence of Aspergillus luchuensis NBRC 4314.</title>
        <authorList>
            <person name="Yamada O."/>
            <person name="Machida M."/>
            <person name="Hosoyama A."/>
            <person name="Goto M."/>
            <person name="Takahashi T."/>
            <person name="Futagami T."/>
            <person name="Yamagata Y."/>
            <person name="Takeuchi M."/>
            <person name="Kobayashi T."/>
            <person name="Koike H."/>
            <person name="Abe K."/>
            <person name="Asai K."/>
            <person name="Arita M."/>
            <person name="Fujita N."/>
            <person name="Fukuda K."/>
            <person name="Higa K."/>
            <person name="Horikawa H."/>
            <person name="Ishikawa T."/>
            <person name="Jinno K."/>
            <person name="Kato Y."/>
            <person name="Kirimura K."/>
            <person name="Mizutani O."/>
            <person name="Nakasone K."/>
            <person name="Sano M."/>
            <person name="Shiraishi Y."/>
            <person name="Tsukahara M."/>
            <person name="Gomi K."/>
        </authorList>
    </citation>
    <scope>NUCLEOTIDE SEQUENCE [LARGE SCALE GENOMIC DNA]</scope>
    <source>
        <strain evidence="1 2">RIB 2604</strain>
    </source>
</reference>
<gene>
    <name evidence="1" type="ORF">RIB2604_01808120</name>
</gene>
<proteinExistence type="predicted"/>
<keyword evidence="1" id="KW-0418">Kinase</keyword>
<dbReference type="AlphaFoldDB" id="A0A146FGJ7"/>
<sequence>MAARSLNAFTSRYTSYLQSQHRMLARNKRKSFIWGSFSTSGLVTRDLGVLECHLHFAAQDPGGVVLVTSHFHETLEGHGLIHEGFMHCLGIWITRRDQDSFELLSNNGPPSMGFQA</sequence>
<accession>A0A146FGJ7</accession>
<dbReference type="Proteomes" id="UP000075230">
    <property type="component" value="Unassembled WGS sequence"/>
</dbReference>
<dbReference type="GO" id="GO:0016301">
    <property type="term" value="F:kinase activity"/>
    <property type="evidence" value="ECO:0007669"/>
    <property type="project" value="UniProtKB-KW"/>
</dbReference>
<reference evidence="2" key="2">
    <citation type="submission" date="2016-02" db="EMBL/GenBank/DDBJ databases">
        <title>Genome sequencing of Aspergillus luchuensis NBRC 4314.</title>
        <authorList>
            <person name="Yamada O."/>
        </authorList>
    </citation>
    <scope>NUCLEOTIDE SEQUENCE [LARGE SCALE GENOMIC DNA]</scope>
    <source>
        <strain evidence="2">RIB 2604</strain>
    </source>
</reference>
<dbReference type="EMBL" id="BCWF01000018">
    <property type="protein sequence ID" value="GAT24977.1"/>
    <property type="molecule type" value="Genomic_DNA"/>
</dbReference>
<name>A0A146FGJ7_ASPKA</name>
<comment type="caution">
    <text evidence="1">The sequence shown here is derived from an EMBL/GenBank/DDBJ whole genome shotgun (WGS) entry which is preliminary data.</text>
</comment>
<protein>
    <submittedName>
        <fullName evidence="1">Dihydroxyacetone kinase</fullName>
    </submittedName>
</protein>
<keyword evidence="1" id="KW-0808">Transferase</keyword>
<organism evidence="1 2">
    <name type="scientific">Aspergillus kawachii</name>
    <name type="common">White koji mold</name>
    <name type="synonym">Aspergillus awamori var. kawachi</name>
    <dbReference type="NCBI Taxonomy" id="1069201"/>
    <lineage>
        <taxon>Eukaryota</taxon>
        <taxon>Fungi</taxon>
        <taxon>Dikarya</taxon>
        <taxon>Ascomycota</taxon>
        <taxon>Pezizomycotina</taxon>
        <taxon>Eurotiomycetes</taxon>
        <taxon>Eurotiomycetidae</taxon>
        <taxon>Eurotiales</taxon>
        <taxon>Aspergillaceae</taxon>
        <taxon>Aspergillus</taxon>
        <taxon>Aspergillus subgen. Circumdati</taxon>
    </lineage>
</organism>
<evidence type="ECO:0000313" key="1">
    <source>
        <dbReference type="EMBL" id="GAT24977.1"/>
    </source>
</evidence>